<dbReference type="Proteomes" id="UP000030755">
    <property type="component" value="Unassembled WGS sequence"/>
</dbReference>
<dbReference type="HOGENOM" id="CLU_863710_0_0_1"/>
<feature type="region of interest" description="Disordered" evidence="1">
    <location>
        <begin position="1"/>
        <end position="37"/>
    </location>
</feature>
<evidence type="ECO:0000313" key="3">
    <source>
        <dbReference type="Proteomes" id="UP000030755"/>
    </source>
</evidence>
<name>A0A075AWA6_ROZAC</name>
<accession>A0A075AWA6</accession>
<sequence length="322" mass="37415">MGDDDYLDPESEYEPLEDEELEGRPRKVLPQPTPIQETVKETRLPTLEEIQERSLLEKGEIIMNDDPNGARKLLEKMGYPIPEEVTGPLGFHVFQLASRLNEKNLKMFYANSLEVGRHLGFRDSYTFYLKHDHFVKIPVSEIERNWLIEKRLVAPTSRSRTMSFLRLDLLLNFFTFTPLLAENAVKPPSTVRVGTEVFIEVESDEEAKYLSDDEAMYATRYRKKLAKPPNEDGDQQDKAFADACKKSASYNSHLAMMRSNRSSLSQFNLHTEETLVPFKYVSPFNQWCQPQNDVSAFRVVLYDRPERTYTKPALLKHQNKFH</sequence>
<dbReference type="InterPro" id="IPR013933">
    <property type="entry name" value="CRC_Rsc7/Swp82"/>
</dbReference>
<proteinExistence type="predicted"/>
<evidence type="ECO:0000256" key="1">
    <source>
        <dbReference type="SAM" id="MobiDB-lite"/>
    </source>
</evidence>
<dbReference type="EMBL" id="KE561091">
    <property type="protein sequence ID" value="EPZ32992.1"/>
    <property type="molecule type" value="Genomic_DNA"/>
</dbReference>
<keyword evidence="3" id="KW-1185">Reference proteome</keyword>
<dbReference type="AlphaFoldDB" id="A0A075AWA6"/>
<dbReference type="Pfam" id="PF08624">
    <property type="entry name" value="CRC_subunit"/>
    <property type="match status" value="1"/>
</dbReference>
<gene>
    <name evidence="2" type="ORF">O9G_003723</name>
</gene>
<feature type="compositionally biased region" description="Acidic residues" evidence="1">
    <location>
        <begin position="1"/>
        <end position="21"/>
    </location>
</feature>
<organism evidence="2 3">
    <name type="scientific">Rozella allomycis (strain CSF55)</name>
    <dbReference type="NCBI Taxonomy" id="988480"/>
    <lineage>
        <taxon>Eukaryota</taxon>
        <taxon>Fungi</taxon>
        <taxon>Fungi incertae sedis</taxon>
        <taxon>Cryptomycota</taxon>
        <taxon>Cryptomycota incertae sedis</taxon>
        <taxon>Rozella</taxon>
    </lineage>
</organism>
<protein>
    <submittedName>
        <fullName evidence="2">Uncharacterized protein</fullName>
    </submittedName>
</protein>
<dbReference type="OrthoDB" id="5598844at2759"/>
<reference evidence="2 3" key="1">
    <citation type="journal article" date="2013" name="Curr. Biol.">
        <title>Shared signatures of parasitism and phylogenomics unite Cryptomycota and microsporidia.</title>
        <authorList>
            <person name="James T.Y."/>
            <person name="Pelin A."/>
            <person name="Bonen L."/>
            <person name="Ahrendt S."/>
            <person name="Sain D."/>
            <person name="Corradi N."/>
            <person name="Stajich J.E."/>
        </authorList>
    </citation>
    <scope>NUCLEOTIDE SEQUENCE [LARGE SCALE GENOMIC DNA]</scope>
    <source>
        <strain evidence="2 3">CSF55</strain>
    </source>
</reference>
<evidence type="ECO:0000313" key="2">
    <source>
        <dbReference type="EMBL" id="EPZ32992.1"/>
    </source>
</evidence>